<proteinExistence type="predicted"/>
<reference evidence="5" key="1">
    <citation type="submission" date="2018-06" db="EMBL/GenBank/DDBJ databases">
        <authorList>
            <person name="Zhirakovskaya E."/>
        </authorList>
    </citation>
    <scope>NUCLEOTIDE SEQUENCE</scope>
</reference>
<evidence type="ECO:0000256" key="3">
    <source>
        <dbReference type="ARBA" id="ARBA00023235"/>
    </source>
</evidence>
<name>A0A3B0VV20_9ZZZZ</name>
<feature type="domain" description="PPIase cyclophilin-type" evidence="4">
    <location>
        <begin position="1"/>
        <end position="164"/>
    </location>
</feature>
<sequence>MSKVIISTTMGDITVEINDEKAPIGAENFIHYVMEGFFSNTIFHRIIPNFMVQGGGMLAGMEEKESGAPIENEADNGLKNERGTLAYARTGDPHSATTQFFINLKDNSFLDHTDKNSQGWGYAVFGKVVDGMDIVDAMAGVETTTRRGHQDVPVEDILITKVTLIED</sequence>
<dbReference type="GO" id="GO:0003755">
    <property type="term" value="F:peptidyl-prolyl cis-trans isomerase activity"/>
    <property type="evidence" value="ECO:0007669"/>
    <property type="project" value="UniProtKB-KW"/>
</dbReference>
<dbReference type="InterPro" id="IPR002130">
    <property type="entry name" value="Cyclophilin-type_PPIase_dom"/>
</dbReference>
<dbReference type="PROSITE" id="PS00170">
    <property type="entry name" value="CSA_PPIASE_1"/>
    <property type="match status" value="1"/>
</dbReference>
<dbReference type="InterPro" id="IPR029000">
    <property type="entry name" value="Cyclophilin-like_dom_sf"/>
</dbReference>
<dbReference type="PROSITE" id="PS50072">
    <property type="entry name" value="CSA_PPIASE_2"/>
    <property type="match status" value="1"/>
</dbReference>
<evidence type="ECO:0000256" key="1">
    <source>
        <dbReference type="ARBA" id="ARBA00013194"/>
    </source>
</evidence>
<dbReference type="PANTHER" id="PTHR43246">
    <property type="entry name" value="PEPTIDYL-PROLYL CIS-TRANS ISOMERASE CYP38, CHLOROPLASTIC"/>
    <property type="match status" value="1"/>
</dbReference>
<protein>
    <recommendedName>
        <fullName evidence="1">peptidylprolyl isomerase</fullName>
        <ecNumber evidence="1">5.2.1.8</ecNumber>
    </recommendedName>
</protein>
<dbReference type="AlphaFoldDB" id="A0A3B0VV20"/>
<gene>
    <name evidence="5" type="ORF">MNBD_GAMMA04-619</name>
</gene>
<dbReference type="InterPro" id="IPR020892">
    <property type="entry name" value="Cyclophilin-type_PPIase_CS"/>
</dbReference>
<dbReference type="PIRSF" id="PIRSF001467">
    <property type="entry name" value="Peptidylpro_ismrse"/>
    <property type="match status" value="1"/>
</dbReference>
<dbReference type="InterPro" id="IPR024936">
    <property type="entry name" value="Cyclophilin-type_PPIase"/>
</dbReference>
<evidence type="ECO:0000256" key="2">
    <source>
        <dbReference type="ARBA" id="ARBA00023110"/>
    </source>
</evidence>
<evidence type="ECO:0000259" key="4">
    <source>
        <dbReference type="PROSITE" id="PS50072"/>
    </source>
</evidence>
<dbReference type="EC" id="5.2.1.8" evidence="1"/>
<evidence type="ECO:0000313" key="5">
    <source>
        <dbReference type="EMBL" id="VAW46871.1"/>
    </source>
</evidence>
<dbReference type="Gene3D" id="2.40.100.10">
    <property type="entry name" value="Cyclophilin-like"/>
    <property type="match status" value="1"/>
</dbReference>
<dbReference type="SUPFAM" id="SSF50891">
    <property type="entry name" value="Cyclophilin-like"/>
    <property type="match status" value="1"/>
</dbReference>
<dbReference type="EMBL" id="UOFB01000164">
    <property type="protein sequence ID" value="VAW46871.1"/>
    <property type="molecule type" value="Genomic_DNA"/>
</dbReference>
<dbReference type="PRINTS" id="PR00153">
    <property type="entry name" value="CSAPPISMRASE"/>
</dbReference>
<organism evidence="5">
    <name type="scientific">hydrothermal vent metagenome</name>
    <dbReference type="NCBI Taxonomy" id="652676"/>
    <lineage>
        <taxon>unclassified sequences</taxon>
        <taxon>metagenomes</taxon>
        <taxon>ecological metagenomes</taxon>
    </lineage>
</organism>
<dbReference type="GO" id="GO:0006457">
    <property type="term" value="P:protein folding"/>
    <property type="evidence" value="ECO:0007669"/>
    <property type="project" value="InterPro"/>
</dbReference>
<dbReference type="InterPro" id="IPR044665">
    <property type="entry name" value="E_coli_cyclophilin_A-like"/>
</dbReference>
<keyword evidence="3 5" id="KW-0413">Isomerase</keyword>
<keyword evidence="2" id="KW-0697">Rotamase</keyword>
<accession>A0A3B0VV20</accession>
<dbReference type="CDD" id="cd01920">
    <property type="entry name" value="cyclophilin_EcCYP_like"/>
    <property type="match status" value="1"/>
</dbReference>
<dbReference type="Pfam" id="PF00160">
    <property type="entry name" value="Pro_isomerase"/>
    <property type="match status" value="1"/>
</dbReference>